<evidence type="ECO:0000256" key="1">
    <source>
        <dbReference type="SAM" id="MobiDB-lite"/>
    </source>
</evidence>
<accession>A0A162Z574</accession>
<sequence>MTTLFTACQKDDEQSIPTETNQEVTETPYQISRLFINDLDSDPEFQKMAYTFKLEEPLKRAKQAPFRKSSITNSGFSIKFGSTKKLVSAGKISYTFLIERDIPEANIFENLVIEKATDGSIRGYLMKYKSDVYWDEGSDDPFRGDISISPYSENLDELITTLNDQKSSSLQKAEDCNTVVHVSIFVEYSCTGSNQHTVDEAEDCNCGTVYACEQPHNEVYTFPTYVPCNDFSAPTNTNNTNGGQDGGGSGGVLGGGDGGTGTAILGPDGINVPNREFLVDGLSYAPYASTYANYFQKSWQLFKFMEETKFVKYDKPVNKPIYNQLKEITNSIYKKRYTLSKQDFEFLYGRQRQIISLLDAVNFDYAALPNAQKKQIGQAAAFMAIMPEAKTISSIWPKTEGEWAAIGELFAQFLPELALGFIPGSSIIDVIKGADQGDYVAISFGIAGLVADAFGGTIIKGVAKLGKIAFKTFKLFKVVHKFAKAAGVALKRGFKMNLENGVAVLKDSVGKVIAKGDNTVKEFLGIVNIPKGSRPNPSTYLDASYIVRHLEKFKDGASRIVKKSDFDEFGIGKPDVGKTEFVATKADIDEILKLPLEKQAEKLGIPVDQIKNDGLVRVDFKPTSKIELPSGNEFGANDQWIPGGITSGGVDEAIVKTEGMKEGIDYIVKNL</sequence>
<feature type="region of interest" description="Disordered" evidence="1">
    <location>
        <begin position="1"/>
        <end position="23"/>
    </location>
</feature>
<gene>
    <name evidence="2" type="ORF">AWE51_07915</name>
</gene>
<keyword evidence="3" id="KW-1185">Reference proteome</keyword>
<dbReference type="Proteomes" id="UP000076715">
    <property type="component" value="Unassembled WGS sequence"/>
</dbReference>
<dbReference type="EMBL" id="LQRT01000024">
    <property type="protein sequence ID" value="KZS39571.1"/>
    <property type="molecule type" value="Genomic_DNA"/>
</dbReference>
<evidence type="ECO:0008006" key="4">
    <source>
        <dbReference type="Google" id="ProtNLM"/>
    </source>
</evidence>
<comment type="caution">
    <text evidence="2">The sequence shown here is derived from an EMBL/GenBank/DDBJ whole genome shotgun (WGS) entry which is preliminary data.</text>
</comment>
<reference evidence="2 3" key="1">
    <citation type="submission" date="2016-01" db="EMBL/GenBank/DDBJ databases">
        <title>The draft genome sequence of Aquimarina sp. RZW4-3-2.</title>
        <authorList>
            <person name="Wang Y."/>
        </authorList>
    </citation>
    <scope>NUCLEOTIDE SEQUENCE [LARGE SCALE GENOMIC DNA]</scope>
    <source>
        <strain evidence="2 3">RZW4-3-2</strain>
    </source>
</reference>
<name>A0A162Z574_9FLAO</name>
<proteinExistence type="predicted"/>
<organism evidence="2 3">
    <name type="scientific">Aquimarina aggregata</name>
    <dbReference type="NCBI Taxonomy" id="1642818"/>
    <lineage>
        <taxon>Bacteria</taxon>
        <taxon>Pseudomonadati</taxon>
        <taxon>Bacteroidota</taxon>
        <taxon>Flavobacteriia</taxon>
        <taxon>Flavobacteriales</taxon>
        <taxon>Flavobacteriaceae</taxon>
        <taxon>Aquimarina</taxon>
    </lineage>
</organism>
<protein>
    <recommendedName>
        <fullName evidence="4">Pre-toxin TG domain-containing protein</fullName>
    </recommendedName>
</protein>
<evidence type="ECO:0000313" key="2">
    <source>
        <dbReference type="EMBL" id="KZS39571.1"/>
    </source>
</evidence>
<dbReference type="AlphaFoldDB" id="A0A162Z574"/>
<dbReference type="STRING" id="1642818.AWE51_07915"/>
<evidence type="ECO:0000313" key="3">
    <source>
        <dbReference type="Proteomes" id="UP000076715"/>
    </source>
</evidence>